<keyword evidence="4 10" id="KW-0067">ATP-binding</keyword>
<dbReference type="PROSITE" id="PS50929">
    <property type="entry name" value="ABC_TM1F"/>
    <property type="match status" value="1"/>
</dbReference>
<dbReference type="InterPro" id="IPR027417">
    <property type="entry name" value="P-loop_NTPase"/>
</dbReference>
<keyword evidence="2 7" id="KW-0812">Transmembrane</keyword>
<dbReference type="Pfam" id="PF00664">
    <property type="entry name" value="ABC_membrane"/>
    <property type="match status" value="1"/>
</dbReference>
<dbReference type="Gene3D" id="1.20.1560.10">
    <property type="entry name" value="ABC transporter type 1, transmembrane domain"/>
    <property type="match status" value="1"/>
</dbReference>
<name>A0ABX5Z7A7_9MICO</name>
<proteinExistence type="predicted"/>
<evidence type="ECO:0000256" key="2">
    <source>
        <dbReference type="ARBA" id="ARBA00022692"/>
    </source>
</evidence>
<dbReference type="PROSITE" id="PS00211">
    <property type="entry name" value="ABC_TRANSPORTER_1"/>
    <property type="match status" value="1"/>
</dbReference>
<feature type="domain" description="ABC transmembrane type-1" evidence="9">
    <location>
        <begin position="19"/>
        <end position="309"/>
    </location>
</feature>
<evidence type="ECO:0000256" key="1">
    <source>
        <dbReference type="ARBA" id="ARBA00004651"/>
    </source>
</evidence>
<dbReference type="PANTHER" id="PTHR24221:SF654">
    <property type="entry name" value="ATP-BINDING CASSETTE SUB-FAMILY B MEMBER 6"/>
    <property type="match status" value="1"/>
</dbReference>
<gene>
    <name evidence="10" type="ORF">FV141_02570</name>
</gene>
<dbReference type="SUPFAM" id="SSF52540">
    <property type="entry name" value="P-loop containing nucleoside triphosphate hydrolases"/>
    <property type="match status" value="1"/>
</dbReference>
<dbReference type="Pfam" id="PF00005">
    <property type="entry name" value="ABC_tran"/>
    <property type="match status" value="1"/>
</dbReference>
<evidence type="ECO:0000256" key="3">
    <source>
        <dbReference type="ARBA" id="ARBA00022741"/>
    </source>
</evidence>
<feature type="transmembrane region" description="Helical" evidence="7">
    <location>
        <begin position="137"/>
        <end position="158"/>
    </location>
</feature>
<evidence type="ECO:0000256" key="5">
    <source>
        <dbReference type="ARBA" id="ARBA00022989"/>
    </source>
</evidence>
<evidence type="ECO:0000259" key="9">
    <source>
        <dbReference type="PROSITE" id="PS50929"/>
    </source>
</evidence>
<dbReference type="InterPro" id="IPR039421">
    <property type="entry name" value="Type_1_exporter"/>
</dbReference>
<feature type="transmembrane region" description="Helical" evidence="7">
    <location>
        <begin position="21"/>
        <end position="43"/>
    </location>
</feature>
<dbReference type="InterPro" id="IPR017871">
    <property type="entry name" value="ABC_transporter-like_CS"/>
</dbReference>
<keyword evidence="3" id="KW-0547">Nucleotide-binding</keyword>
<reference evidence="10 11" key="1">
    <citation type="submission" date="2019-08" db="EMBL/GenBank/DDBJ databases">
        <title>Dermacoccus abyssi strain HZAU 226, whole genome Nanopore sequencing project.</title>
        <authorList>
            <person name="Guo A."/>
            <person name="Zhang X."/>
            <person name="Ruan Y."/>
            <person name="Liu W."/>
            <person name="Chen Q."/>
            <person name="Gu L."/>
        </authorList>
    </citation>
    <scope>NUCLEOTIDE SEQUENCE [LARGE SCALE GENOMIC DNA]</scope>
    <source>
        <strain evidence="10 11">HZAU 226</strain>
    </source>
</reference>
<keyword evidence="5 7" id="KW-1133">Transmembrane helix</keyword>
<dbReference type="SUPFAM" id="SSF90123">
    <property type="entry name" value="ABC transporter transmembrane region"/>
    <property type="match status" value="1"/>
</dbReference>
<dbReference type="Proteomes" id="UP000323565">
    <property type="component" value="Chromosome"/>
</dbReference>
<evidence type="ECO:0000256" key="7">
    <source>
        <dbReference type="SAM" id="Phobius"/>
    </source>
</evidence>
<feature type="domain" description="ABC transporter" evidence="8">
    <location>
        <begin position="359"/>
        <end position="593"/>
    </location>
</feature>
<evidence type="ECO:0000259" key="8">
    <source>
        <dbReference type="PROSITE" id="PS50893"/>
    </source>
</evidence>
<evidence type="ECO:0000313" key="10">
    <source>
        <dbReference type="EMBL" id="QEH92544.1"/>
    </source>
</evidence>
<feature type="transmembrane region" description="Helical" evidence="7">
    <location>
        <begin position="63"/>
        <end position="87"/>
    </location>
</feature>
<protein>
    <submittedName>
        <fullName evidence="10">ABC transporter ATP-binding protein</fullName>
    </submittedName>
</protein>
<evidence type="ECO:0000256" key="6">
    <source>
        <dbReference type="ARBA" id="ARBA00023136"/>
    </source>
</evidence>
<dbReference type="PANTHER" id="PTHR24221">
    <property type="entry name" value="ATP-BINDING CASSETTE SUB-FAMILY B"/>
    <property type="match status" value="1"/>
</dbReference>
<dbReference type="EMBL" id="CP043031">
    <property type="protein sequence ID" value="QEH92544.1"/>
    <property type="molecule type" value="Genomic_DNA"/>
</dbReference>
<evidence type="ECO:0000313" key="11">
    <source>
        <dbReference type="Proteomes" id="UP000323565"/>
    </source>
</evidence>
<keyword evidence="11" id="KW-1185">Reference proteome</keyword>
<dbReference type="Gene3D" id="3.40.50.300">
    <property type="entry name" value="P-loop containing nucleotide triphosphate hydrolases"/>
    <property type="match status" value="1"/>
</dbReference>
<organism evidence="10 11">
    <name type="scientific">Dermacoccus abyssi</name>
    <dbReference type="NCBI Taxonomy" id="322596"/>
    <lineage>
        <taxon>Bacteria</taxon>
        <taxon>Bacillati</taxon>
        <taxon>Actinomycetota</taxon>
        <taxon>Actinomycetes</taxon>
        <taxon>Micrococcales</taxon>
        <taxon>Dermacoccaceae</taxon>
        <taxon>Dermacoccus</taxon>
    </lineage>
</organism>
<dbReference type="InterPro" id="IPR011527">
    <property type="entry name" value="ABC1_TM_dom"/>
</dbReference>
<comment type="subcellular location">
    <subcellularLocation>
        <location evidence="1">Cell membrane</location>
        <topology evidence="1">Multi-pass membrane protein</topology>
    </subcellularLocation>
</comment>
<accession>A0ABX5Z7A7</accession>
<feature type="transmembrane region" description="Helical" evidence="7">
    <location>
        <begin position="260"/>
        <end position="290"/>
    </location>
</feature>
<evidence type="ECO:0000256" key="4">
    <source>
        <dbReference type="ARBA" id="ARBA00022840"/>
    </source>
</evidence>
<dbReference type="SMART" id="SM00382">
    <property type="entry name" value="AAA"/>
    <property type="match status" value="1"/>
</dbReference>
<dbReference type="CDD" id="cd07346">
    <property type="entry name" value="ABC_6TM_exporters"/>
    <property type="match status" value="1"/>
</dbReference>
<dbReference type="PROSITE" id="PS50893">
    <property type="entry name" value="ABC_TRANSPORTER_2"/>
    <property type="match status" value="1"/>
</dbReference>
<sequence length="612" mass="67761">MRSLGKILSSTRVLWPSYVAILFASVLITTTALLMPFIISGATDEVVDVVKAGGHTDGHVKTIVWFAVALLVADLANTFISNIGGYIGDVAAVRMRRILSTRYFEKLLTLPQSYFDRELTGTIINRLSRNISETTQFLNMFANNFLPMLLTTFAVLIISAVYSWPLALLLLIVFPVYMYLTTLTSKKWQVLEQQKNEQFDIAGGRFAEVVGQIRVVKSFGQEKRELTSFDDRYASTVATTRVQSRYWHLMDAARRGSLNVIFFGVYAIVFVQTVRGVFTIGDMVLLIQLVNMARQPVMMMSYLVDSGQRAVAGSRDYFKVLDEMPERDIAALAADDAPASRESSATARGSVDGRDDTVIEFDDATFGYDDDRAVLEHIDLSIRHGERIAFVGESGGGKTTLISLLLGLYRLREGRLSVFGRDVDETPLAQLRSDFGVVFQDSSLFSGTIRENIAYGRPDASEEEIVDAAKRANADIFIRRFDDGYDTTIGERGLKLSGGQKQRIAVARAMLKDAPILILDEATSALDTKSERLVQAGLDELMEGRTSLIIAHRLSTISTVDRIVTLRDGRIDEIGPPEELAVSGGIYAELLALQASGRKTDKKRLKEYDIAG</sequence>
<keyword evidence="6 7" id="KW-0472">Membrane</keyword>
<dbReference type="InterPro" id="IPR003439">
    <property type="entry name" value="ABC_transporter-like_ATP-bd"/>
</dbReference>
<dbReference type="InterPro" id="IPR003593">
    <property type="entry name" value="AAA+_ATPase"/>
</dbReference>
<dbReference type="InterPro" id="IPR036640">
    <property type="entry name" value="ABC1_TM_sf"/>
</dbReference>
<dbReference type="GO" id="GO:0005524">
    <property type="term" value="F:ATP binding"/>
    <property type="evidence" value="ECO:0007669"/>
    <property type="project" value="UniProtKB-KW"/>
</dbReference>
<feature type="transmembrane region" description="Helical" evidence="7">
    <location>
        <begin position="164"/>
        <end position="180"/>
    </location>
</feature>